<organism evidence="2 3">
    <name type="scientific">Catenuloplanes indicus</name>
    <dbReference type="NCBI Taxonomy" id="137267"/>
    <lineage>
        <taxon>Bacteria</taxon>
        <taxon>Bacillati</taxon>
        <taxon>Actinomycetota</taxon>
        <taxon>Actinomycetes</taxon>
        <taxon>Micromonosporales</taxon>
        <taxon>Micromonosporaceae</taxon>
        <taxon>Catenuloplanes</taxon>
    </lineage>
</organism>
<name>A0AAE4AZI0_9ACTN</name>
<comment type="caution">
    <text evidence="2">The sequence shown here is derived from an EMBL/GenBank/DDBJ whole genome shotgun (WGS) entry which is preliminary data.</text>
</comment>
<dbReference type="InterPro" id="IPR016161">
    <property type="entry name" value="Ald_DH/histidinol_DH"/>
</dbReference>
<evidence type="ECO:0008006" key="4">
    <source>
        <dbReference type="Google" id="ProtNLM"/>
    </source>
</evidence>
<accession>A0AAE4AZI0</accession>
<dbReference type="Proteomes" id="UP001240236">
    <property type="component" value="Unassembled WGS sequence"/>
</dbReference>
<dbReference type="RefSeq" id="WP_307243027.1">
    <property type="nucleotide sequence ID" value="NZ_JAUSUZ010000001.1"/>
</dbReference>
<keyword evidence="3" id="KW-1185">Reference proteome</keyword>
<dbReference type="AlphaFoldDB" id="A0AAE4AZI0"/>
<sequence>MIVRFPATAEGLLPAEDALTVGDPRVVQFLGALSARLLAPSVARAHPELGSLGFFLRRAELARTAAHLRKTDPHTVRRPRGLVFHVPPANVDTVFVYSWALSALAGNRNVVRLSSRSAGAADAVLAALNDALADADPVIARTQRMVSYGRDDVLTAELSAACDLRVLWGGDASVTALRRFPLSPLARDLAFPDRSSFAVLSAPGWLAAPGDVQRAAADGYANDVYWFDQAACSSPRTLYVAGTPADAEKALDGFRRELADAVHRRGWTVDAAMAVEKRIRTYGLAADGRASGVRFTGNELTWLDLTDGAEPPRGWLGTGVVAVARLDGLRDLAPLITPRDQTLSHFGFTGDELRALVTAVPGRGLDRIVPFGQALSFAPVWDGHDLLEEFTTRTTIRV</sequence>
<dbReference type="GO" id="GO:0008218">
    <property type="term" value="P:bioluminescence"/>
    <property type="evidence" value="ECO:0007669"/>
    <property type="project" value="InterPro"/>
</dbReference>
<dbReference type="EMBL" id="JAUSUZ010000001">
    <property type="protein sequence ID" value="MDQ0368462.1"/>
    <property type="molecule type" value="Genomic_DNA"/>
</dbReference>
<proteinExistence type="predicted"/>
<evidence type="ECO:0000256" key="1">
    <source>
        <dbReference type="ARBA" id="ARBA00022857"/>
    </source>
</evidence>
<dbReference type="GO" id="GO:0003995">
    <property type="term" value="F:acyl-CoA dehydrogenase activity"/>
    <property type="evidence" value="ECO:0007669"/>
    <property type="project" value="InterPro"/>
</dbReference>
<gene>
    <name evidence="2" type="ORF">J2S42_005131</name>
</gene>
<dbReference type="SUPFAM" id="SSF53720">
    <property type="entry name" value="ALDH-like"/>
    <property type="match status" value="1"/>
</dbReference>
<evidence type="ECO:0000313" key="2">
    <source>
        <dbReference type="EMBL" id="MDQ0368462.1"/>
    </source>
</evidence>
<dbReference type="Pfam" id="PF05893">
    <property type="entry name" value="LuxC"/>
    <property type="match status" value="1"/>
</dbReference>
<reference evidence="2 3" key="1">
    <citation type="submission" date="2023-07" db="EMBL/GenBank/DDBJ databases">
        <title>Sequencing the genomes of 1000 actinobacteria strains.</title>
        <authorList>
            <person name="Klenk H.-P."/>
        </authorList>
    </citation>
    <scope>NUCLEOTIDE SEQUENCE [LARGE SCALE GENOMIC DNA]</scope>
    <source>
        <strain evidence="2 3">DSM 44709</strain>
    </source>
</reference>
<dbReference type="InterPro" id="IPR008670">
    <property type="entry name" value="CoA_reduct_LuxC"/>
</dbReference>
<keyword evidence="1" id="KW-0521">NADP</keyword>
<protein>
    <recommendedName>
        <fullName evidence="4">Long-chain-fatty-acyl-CoA reductase</fullName>
    </recommendedName>
</protein>
<evidence type="ECO:0000313" key="3">
    <source>
        <dbReference type="Proteomes" id="UP001240236"/>
    </source>
</evidence>